<dbReference type="Pfam" id="PF13561">
    <property type="entry name" value="adh_short_C2"/>
    <property type="match status" value="1"/>
</dbReference>
<dbReference type="PANTHER" id="PTHR42760:SF133">
    <property type="entry name" value="3-OXOACYL-[ACYL-CARRIER-PROTEIN] REDUCTASE"/>
    <property type="match status" value="1"/>
</dbReference>
<proteinExistence type="inferred from homology"/>
<gene>
    <name evidence="4" type="ORF">BHK69_01935</name>
</gene>
<dbReference type="KEGG" id="bvv:BHK69_01935"/>
<dbReference type="SUPFAM" id="SSF51735">
    <property type="entry name" value="NAD(P)-binding Rossmann-fold domains"/>
    <property type="match status" value="1"/>
</dbReference>
<comment type="similarity">
    <text evidence="1">Belongs to the short-chain dehydrogenases/reductases (SDR) family.</text>
</comment>
<evidence type="ECO:0000256" key="1">
    <source>
        <dbReference type="ARBA" id="ARBA00006484"/>
    </source>
</evidence>
<dbReference type="PROSITE" id="PS00061">
    <property type="entry name" value="ADH_SHORT"/>
    <property type="match status" value="1"/>
</dbReference>
<reference evidence="4 5" key="1">
    <citation type="journal article" date="2015" name="Antonie Van Leeuwenhoek">
        <title>Bosea vaviloviae sp. nov., a new species of slow-growing rhizobia isolated from nodules of the relict species Vavilovia formosa (Stev.) Fed.</title>
        <authorList>
            <person name="Safronova V.I."/>
            <person name="Kuznetsova I.G."/>
            <person name="Sazanova A.L."/>
            <person name="Kimeklis A.K."/>
            <person name="Belimov A.A."/>
            <person name="Andronov E.E."/>
            <person name="Pinaev A.G."/>
            <person name="Chizhevskaya E.P."/>
            <person name="Pukhaev A.R."/>
            <person name="Popov K.P."/>
            <person name="Willems A."/>
            <person name="Tikhonovich I.A."/>
        </authorList>
    </citation>
    <scope>NUCLEOTIDE SEQUENCE [LARGE SCALE GENOMIC DNA]</scope>
    <source>
        <strain evidence="4 5">Vaf18</strain>
    </source>
</reference>
<dbReference type="RefSeq" id="WP_069693292.1">
    <property type="nucleotide sequence ID" value="NZ_CP017147.1"/>
</dbReference>
<evidence type="ECO:0000313" key="4">
    <source>
        <dbReference type="EMBL" id="AOO84101.1"/>
    </source>
</evidence>
<dbReference type="PRINTS" id="PR00080">
    <property type="entry name" value="SDRFAMILY"/>
</dbReference>
<keyword evidence="2" id="KW-0560">Oxidoreductase</keyword>
<dbReference type="InterPro" id="IPR057326">
    <property type="entry name" value="KR_dom"/>
</dbReference>
<dbReference type="FunFam" id="3.40.50.720:FF:000084">
    <property type="entry name" value="Short-chain dehydrogenase reductase"/>
    <property type="match status" value="1"/>
</dbReference>
<dbReference type="SMART" id="SM00822">
    <property type="entry name" value="PKS_KR"/>
    <property type="match status" value="1"/>
</dbReference>
<dbReference type="InterPro" id="IPR036291">
    <property type="entry name" value="NAD(P)-bd_dom_sf"/>
</dbReference>
<dbReference type="Gene3D" id="3.40.50.720">
    <property type="entry name" value="NAD(P)-binding Rossmann-like Domain"/>
    <property type="match status" value="1"/>
</dbReference>
<dbReference type="InterPro" id="IPR020904">
    <property type="entry name" value="Sc_DH/Rdtase_CS"/>
</dbReference>
<dbReference type="PRINTS" id="PR00081">
    <property type="entry name" value="GDHRDH"/>
</dbReference>
<protein>
    <submittedName>
        <fullName evidence="4">Short-chain dehydrogenase</fullName>
    </submittedName>
</protein>
<dbReference type="EMBL" id="CP017147">
    <property type="protein sequence ID" value="AOO84101.1"/>
    <property type="molecule type" value="Genomic_DNA"/>
</dbReference>
<evidence type="ECO:0000313" key="5">
    <source>
        <dbReference type="Proteomes" id="UP000094969"/>
    </source>
</evidence>
<organism evidence="4 5">
    <name type="scientific">Bosea vaviloviae</name>
    <dbReference type="NCBI Taxonomy" id="1526658"/>
    <lineage>
        <taxon>Bacteria</taxon>
        <taxon>Pseudomonadati</taxon>
        <taxon>Pseudomonadota</taxon>
        <taxon>Alphaproteobacteria</taxon>
        <taxon>Hyphomicrobiales</taxon>
        <taxon>Boseaceae</taxon>
        <taxon>Bosea</taxon>
    </lineage>
</organism>
<dbReference type="OrthoDB" id="7568484at2"/>
<evidence type="ECO:0000256" key="2">
    <source>
        <dbReference type="ARBA" id="ARBA00023002"/>
    </source>
</evidence>
<dbReference type="InterPro" id="IPR002347">
    <property type="entry name" value="SDR_fam"/>
</dbReference>
<accession>A0A1D7U9P4</accession>
<dbReference type="STRING" id="1526658.BHK69_01935"/>
<dbReference type="PANTHER" id="PTHR42760">
    <property type="entry name" value="SHORT-CHAIN DEHYDROGENASES/REDUCTASES FAMILY MEMBER"/>
    <property type="match status" value="1"/>
</dbReference>
<feature type="domain" description="Ketoreductase" evidence="3">
    <location>
        <begin position="2"/>
        <end position="190"/>
    </location>
</feature>
<name>A0A1D7U9P4_9HYPH</name>
<keyword evidence="5" id="KW-1185">Reference proteome</keyword>
<dbReference type="CDD" id="cd05233">
    <property type="entry name" value="SDR_c"/>
    <property type="match status" value="1"/>
</dbReference>
<dbReference type="AlphaFoldDB" id="A0A1D7U9P4"/>
<dbReference type="Proteomes" id="UP000094969">
    <property type="component" value="Chromosome"/>
</dbReference>
<sequence length="249" mass="25923">MIIVTGGTHGIGRACVERLGPRGVVFIGRDVAAGEELAAQVPGAHFVAGDVTSEQDCRRVVEAALDRGGGRLAGLVNNAGLGRRMVFAEATLEDWDAVMNANARSAFLFTRHALAGLRAGKGAVVNVASVAGKFGEEGLAVYCASKAAVIAMTQALALEFGEEVRFNAICPGQIATRMMSKVLADPLRLRQLELRIPAGRLGDPGEVADVVEWLLSDKASYVNGAVLTVDGGETAGLRTPRLPEGFVAG</sequence>
<dbReference type="GO" id="GO:0016616">
    <property type="term" value="F:oxidoreductase activity, acting on the CH-OH group of donors, NAD or NADP as acceptor"/>
    <property type="evidence" value="ECO:0007669"/>
    <property type="project" value="UniProtKB-ARBA"/>
</dbReference>
<evidence type="ECO:0000259" key="3">
    <source>
        <dbReference type="SMART" id="SM00822"/>
    </source>
</evidence>